<accession>A0A2V1IX61</accession>
<gene>
    <name evidence="2" type="primary">dtd</name>
    <name evidence="3" type="ORF">C5O25_06855</name>
</gene>
<dbReference type="GO" id="GO:0043908">
    <property type="term" value="F:Ser(Gly)-tRNA(Ala) hydrolase activity"/>
    <property type="evidence" value="ECO:0007669"/>
    <property type="project" value="UniProtKB-UniRule"/>
</dbReference>
<evidence type="ECO:0000313" key="3">
    <source>
        <dbReference type="EMBL" id="PWB07624.1"/>
    </source>
</evidence>
<comment type="function">
    <text evidence="2">An aminoacyl-tRNA editing enzyme that deacylates mischarged D-aminoacyl-tRNAs. Also deacylates mischarged glycyl-tRNA(Ala), protecting cells against glycine mischarging by AlaRS. Acts via tRNA-based rather than protein-based catalysis; rejects L-amino acids rather than detecting D-amino acids in the active site. By recycling D-aminoacyl-tRNA to D-amino acids and free tRNA molecules, this enzyme counteracts the toxicity associated with the formation of D-aminoacyl-tRNA entities in vivo and helps enforce protein L-homochirality.</text>
</comment>
<dbReference type="GO" id="GO:0106026">
    <property type="term" value="F:Gly-tRNA(Ala) deacylase activity"/>
    <property type="evidence" value="ECO:0007669"/>
    <property type="project" value="UniProtKB-UniRule"/>
</dbReference>
<comment type="catalytic activity">
    <reaction evidence="2">
        <text>glycyl-tRNA(Ala) + H2O = tRNA(Ala) + glycine + H(+)</text>
        <dbReference type="Rhea" id="RHEA:53744"/>
        <dbReference type="Rhea" id="RHEA-COMP:9657"/>
        <dbReference type="Rhea" id="RHEA-COMP:13640"/>
        <dbReference type="ChEBI" id="CHEBI:15377"/>
        <dbReference type="ChEBI" id="CHEBI:15378"/>
        <dbReference type="ChEBI" id="CHEBI:57305"/>
        <dbReference type="ChEBI" id="CHEBI:78442"/>
        <dbReference type="ChEBI" id="CHEBI:78522"/>
    </reaction>
</comment>
<keyword evidence="2" id="KW-0694">RNA-binding</keyword>
<dbReference type="FunFam" id="3.50.80.10:FF:000001">
    <property type="entry name" value="D-aminoacyl-tRNA deacylase"/>
    <property type="match status" value="1"/>
</dbReference>
<dbReference type="GO" id="GO:0051500">
    <property type="term" value="F:D-tyrosyl-tRNA(Tyr) deacylase activity"/>
    <property type="evidence" value="ECO:0007669"/>
    <property type="project" value="TreeGrafter"/>
</dbReference>
<evidence type="ECO:0000256" key="1">
    <source>
        <dbReference type="ARBA" id="ARBA00009673"/>
    </source>
</evidence>
<keyword evidence="2" id="KW-0378">Hydrolase</keyword>
<dbReference type="GO" id="GO:0000049">
    <property type="term" value="F:tRNA binding"/>
    <property type="evidence" value="ECO:0007669"/>
    <property type="project" value="UniProtKB-UniRule"/>
</dbReference>
<comment type="subcellular location">
    <subcellularLocation>
        <location evidence="2">Cytoplasm</location>
    </subcellularLocation>
</comment>
<dbReference type="Proteomes" id="UP000244925">
    <property type="component" value="Unassembled WGS sequence"/>
</dbReference>
<name>A0A2V1IX61_9BACT</name>
<dbReference type="NCBIfam" id="TIGR00256">
    <property type="entry name" value="D-aminoacyl-tRNA deacylase"/>
    <property type="match status" value="1"/>
</dbReference>
<evidence type="ECO:0000313" key="4">
    <source>
        <dbReference type="Proteomes" id="UP000244925"/>
    </source>
</evidence>
<dbReference type="AlphaFoldDB" id="A0A2V1IX61"/>
<dbReference type="Pfam" id="PF02580">
    <property type="entry name" value="Tyr_Deacylase"/>
    <property type="match status" value="1"/>
</dbReference>
<evidence type="ECO:0000256" key="2">
    <source>
        <dbReference type="HAMAP-Rule" id="MF_00518"/>
    </source>
</evidence>
<dbReference type="PANTHER" id="PTHR10472">
    <property type="entry name" value="D-TYROSYL-TRNA TYR DEACYLASE"/>
    <property type="match status" value="1"/>
</dbReference>
<comment type="subunit">
    <text evidence="2">Homodimer.</text>
</comment>
<sequence length="150" mass="15788">MRIVIQRVTRASVSIGGELHSSIGRGLMVLVGVEHGDEPADAAWLAAKTAALRIFADEAGVMNRSVTDVGGEVLAVSQFTLTASTRKGNRPSYIRAAGHDVATALYEAYCSEVTRLTGKTAATGVFGADMQVELVNDGPVTIIIDSKLKE</sequence>
<dbReference type="HAMAP" id="MF_00518">
    <property type="entry name" value="Deacylase_Dtd"/>
    <property type="match status" value="1"/>
</dbReference>
<dbReference type="InterPro" id="IPR023509">
    <property type="entry name" value="DTD-like_sf"/>
</dbReference>
<reference evidence="4" key="1">
    <citation type="submission" date="2018-02" db="EMBL/GenBank/DDBJ databases">
        <authorList>
            <person name="Clavel T."/>
            <person name="Strowig T."/>
        </authorList>
    </citation>
    <scope>NUCLEOTIDE SEQUENCE [LARGE SCALE GENOMIC DNA]</scope>
    <source>
        <strain evidence="4">DSM 100764</strain>
    </source>
</reference>
<dbReference type="EC" id="3.1.1.-" evidence="2"/>
<organism evidence="3 4">
    <name type="scientific">Paramuribaculum intestinale</name>
    <dbReference type="NCBI Taxonomy" id="2094151"/>
    <lineage>
        <taxon>Bacteria</taxon>
        <taxon>Pseudomonadati</taxon>
        <taxon>Bacteroidota</taxon>
        <taxon>Bacteroidia</taxon>
        <taxon>Bacteroidales</taxon>
        <taxon>Muribaculaceae</taxon>
        <taxon>Paramuribaculum</taxon>
    </lineage>
</organism>
<comment type="catalytic activity">
    <reaction evidence="2">
        <text>a D-aminoacyl-tRNA + H2O = a tRNA + a D-alpha-amino acid + H(+)</text>
        <dbReference type="Rhea" id="RHEA:13953"/>
        <dbReference type="Rhea" id="RHEA-COMP:10123"/>
        <dbReference type="Rhea" id="RHEA-COMP:10124"/>
        <dbReference type="ChEBI" id="CHEBI:15377"/>
        <dbReference type="ChEBI" id="CHEBI:15378"/>
        <dbReference type="ChEBI" id="CHEBI:59871"/>
        <dbReference type="ChEBI" id="CHEBI:78442"/>
        <dbReference type="ChEBI" id="CHEBI:79333"/>
        <dbReference type="EC" id="3.1.1.96"/>
    </reaction>
</comment>
<dbReference type="SUPFAM" id="SSF69500">
    <property type="entry name" value="DTD-like"/>
    <property type="match status" value="1"/>
</dbReference>
<keyword evidence="2" id="KW-0963">Cytoplasm</keyword>
<keyword evidence="2" id="KW-0820">tRNA-binding</keyword>
<dbReference type="GO" id="GO:0005737">
    <property type="term" value="C:cytoplasm"/>
    <property type="evidence" value="ECO:0007669"/>
    <property type="project" value="UniProtKB-SubCell"/>
</dbReference>
<comment type="domain">
    <text evidence="2">A Gly-cisPro motif from one monomer fits into the active site of the other monomer to allow specific chiral rejection of L-amino acids.</text>
</comment>
<dbReference type="GO" id="GO:0019478">
    <property type="term" value="P:D-amino acid catabolic process"/>
    <property type="evidence" value="ECO:0007669"/>
    <property type="project" value="UniProtKB-UniRule"/>
</dbReference>
<dbReference type="Gene3D" id="3.50.80.10">
    <property type="entry name" value="D-tyrosyl-tRNA(Tyr) deacylase"/>
    <property type="match status" value="1"/>
</dbReference>
<keyword evidence="4" id="KW-1185">Reference proteome</keyword>
<dbReference type="EC" id="3.1.1.96" evidence="2"/>
<dbReference type="EMBL" id="PUBV01000011">
    <property type="protein sequence ID" value="PWB07624.1"/>
    <property type="molecule type" value="Genomic_DNA"/>
</dbReference>
<dbReference type="InterPro" id="IPR003732">
    <property type="entry name" value="Daa-tRNA_deacyls_DTD"/>
</dbReference>
<comment type="caution">
    <text evidence="3">The sequence shown here is derived from an EMBL/GenBank/DDBJ whole genome shotgun (WGS) entry which is preliminary data.</text>
</comment>
<dbReference type="RefSeq" id="WP_107035999.1">
    <property type="nucleotide sequence ID" value="NZ_CAOMZA010000012.1"/>
</dbReference>
<protein>
    <recommendedName>
        <fullName evidence="2">D-aminoacyl-tRNA deacylase</fullName>
        <shortName evidence="2">DTD</shortName>
        <ecNumber evidence="2">3.1.1.96</ecNumber>
    </recommendedName>
    <alternativeName>
        <fullName evidence="2">Gly-tRNA(Ala) deacylase</fullName>
        <ecNumber evidence="2">3.1.1.-</ecNumber>
    </alternativeName>
</protein>
<comment type="similarity">
    <text evidence="1 2">Belongs to the DTD family.</text>
</comment>
<proteinExistence type="inferred from homology"/>
<feature type="short sequence motif" description="Gly-cisPro motif, important for rejection of L-amino acids" evidence="2">
    <location>
        <begin position="138"/>
        <end position="139"/>
    </location>
</feature>
<dbReference type="PANTHER" id="PTHR10472:SF5">
    <property type="entry name" value="D-AMINOACYL-TRNA DEACYLASE 1"/>
    <property type="match status" value="1"/>
</dbReference>